<name>A0AAD4MKI8_9BILA</name>
<dbReference type="Proteomes" id="UP001201812">
    <property type="component" value="Unassembled WGS sequence"/>
</dbReference>
<evidence type="ECO:0000256" key="5">
    <source>
        <dbReference type="ARBA" id="ARBA00023145"/>
    </source>
</evidence>
<dbReference type="SUPFAM" id="SSF54001">
    <property type="entry name" value="Cysteine proteinases"/>
    <property type="match status" value="1"/>
</dbReference>
<keyword evidence="4" id="KW-0788">Thiol protease</keyword>
<feature type="compositionally biased region" description="Basic and acidic residues" evidence="7">
    <location>
        <begin position="208"/>
        <end position="219"/>
    </location>
</feature>
<keyword evidence="6" id="KW-1015">Disulfide bond</keyword>
<dbReference type="InterPro" id="IPR038765">
    <property type="entry name" value="Papain-like_cys_pep_sf"/>
</dbReference>
<dbReference type="InterPro" id="IPR013201">
    <property type="entry name" value="Prot_inhib_I29"/>
</dbReference>
<dbReference type="Pfam" id="PF08246">
    <property type="entry name" value="Inhibitor_I29"/>
    <property type="match status" value="1"/>
</dbReference>
<dbReference type="Pfam" id="PF00112">
    <property type="entry name" value="Peptidase_C1"/>
    <property type="match status" value="1"/>
</dbReference>
<evidence type="ECO:0000256" key="2">
    <source>
        <dbReference type="ARBA" id="ARBA00022670"/>
    </source>
</evidence>
<dbReference type="EMBL" id="JAKKPZ010000249">
    <property type="protein sequence ID" value="KAI1697805.1"/>
    <property type="molecule type" value="Genomic_DNA"/>
</dbReference>
<dbReference type="SMART" id="SM00848">
    <property type="entry name" value="Inhibitor_I29"/>
    <property type="match status" value="1"/>
</dbReference>
<feature type="region of interest" description="Disordered" evidence="7">
    <location>
        <begin position="208"/>
        <end position="237"/>
    </location>
</feature>
<evidence type="ECO:0000259" key="9">
    <source>
        <dbReference type="SMART" id="SM00848"/>
    </source>
</evidence>
<evidence type="ECO:0000313" key="11">
    <source>
        <dbReference type="Proteomes" id="UP001201812"/>
    </source>
</evidence>
<dbReference type="PROSITE" id="PS00139">
    <property type="entry name" value="THIOL_PROTEASE_CYS"/>
    <property type="match status" value="1"/>
</dbReference>
<evidence type="ECO:0000256" key="3">
    <source>
        <dbReference type="ARBA" id="ARBA00022801"/>
    </source>
</evidence>
<keyword evidence="11" id="KW-1185">Reference proteome</keyword>
<evidence type="ECO:0000256" key="7">
    <source>
        <dbReference type="SAM" id="MobiDB-lite"/>
    </source>
</evidence>
<dbReference type="Gene3D" id="3.90.70.10">
    <property type="entry name" value="Cysteine proteinases"/>
    <property type="match status" value="1"/>
</dbReference>
<dbReference type="InterPro" id="IPR000169">
    <property type="entry name" value="Pept_cys_AS"/>
</dbReference>
<dbReference type="InterPro" id="IPR000668">
    <property type="entry name" value="Peptidase_C1A_C"/>
</dbReference>
<evidence type="ECO:0000313" key="10">
    <source>
        <dbReference type="EMBL" id="KAI1697805.1"/>
    </source>
</evidence>
<feature type="signal peptide" evidence="8">
    <location>
        <begin position="1"/>
        <end position="27"/>
    </location>
</feature>
<organism evidence="10 11">
    <name type="scientific">Ditylenchus destructor</name>
    <dbReference type="NCBI Taxonomy" id="166010"/>
    <lineage>
        <taxon>Eukaryota</taxon>
        <taxon>Metazoa</taxon>
        <taxon>Ecdysozoa</taxon>
        <taxon>Nematoda</taxon>
        <taxon>Chromadorea</taxon>
        <taxon>Rhabditida</taxon>
        <taxon>Tylenchina</taxon>
        <taxon>Tylenchomorpha</taxon>
        <taxon>Sphaerularioidea</taxon>
        <taxon>Anguinidae</taxon>
        <taxon>Anguininae</taxon>
        <taxon>Ditylenchus</taxon>
    </lineage>
</organism>
<feature type="region of interest" description="Disordered" evidence="7">
    <location>
        <begin position="107"/>
        <end position="143"/>
    </location>
</feature>
<dbReference type="GO" id="GO:0006508">
    <property type="term" value="P:proteolysis"/>
    <property type="evidence" value="ECO:0007669"/>
    <property type="project" value="UniProtKB-KW"/>
</dbReference>
<dbReference type="GO" id="GO:0008234">
    <property type="term" value="F:cysteine-type peptidase activity"/>
    <property type="evidence" value="ECO:0007669"/>
    <property type="project" value="UniProtKB-KW"/>
</dbReference>
<dbReference type="PANTHER" id="PTHR12411">
    <property type="entry name" value="CYSTEINE PROTEASE FAMILY C1-RELATED"/>
    <property type="match status" value="1"/>
</dbReference>
<proteinExistence type="inferred from homology"/>
<keyword evidence="3" id="KW-0378">Hydrolase</keyword>
<evidence type="ECO:0000256" key="4">
    <source>
        <dbReference type="ARBA" id="ARBA00022807"/>
    </source>
</evidence>
<keyword evidence="2 10" id="KW-0645">Protease</keyword>
<comment type="caution">
    <text evidence="10">The sequence shown here is derived from an EMBL/GenBank/DDBJ whole genome shotgun (WGS) entry which is preliminary data.</text>
</comment>
<evidence type="ECO:0000256" key="6">
    <source>
        <dbReference type="ARBA" id="ARBA00023157"/>
    </source>
</evidence>
<dbReference type="AlphaFoldDB" id="A0AAD4MKI8"/>
<accession>A0AAD4MKI8</accession>
<keyword evidence="8" id="KW-0732">Signal</keyword>
<sequence>MEYKSHLGATSFLLPFILAILCTSLISDVIAPKVTTTQGATKTGQKKIKIDDNISWEDYKKIYGKKYSPGDDKEHKGAFEKIKAIVKAHNANPHKKFTMALNAKADRTKKEKMAHGKRQRQAGYHSVKSEQPKTRTKRSPTIYPTEYPANFDWTEPKNSSIYVTPVRDQGETGYCWALASADVLTMQYRRRSGDSAILSPQAIIDCASKEPKEGAKSGPDEDDSDGGFETDAFNYANEIQGLPTDKTYPLTPREEISDADLEKEIFIVVCLLA</sequence>
<reference evidence="10" key="1">
    <citation type="submission" date="2022-01" db="EMBL/GenBank/DDBJ databases">
        <title>Genome Sequence Resource for Two Populations of Ditylenchus destructor, the Migratory Endoparasitic Phytonematode.</title>
        <authorList>
            <person name="Zhang H."/>
            <person name="Lin R."/>
            <person name="Xie B."/>
        </authorList>
    </citation>
    <scope>NUCLEOTIDE SEQUENCE</scope>
    <source>
        <strain evidence="10">BazhouSP</strain>
    </source>
</reference>
<gene>
    <name evidence="10" type="ORF">DdX_18267</name>
</gene>
<protein>
    <submittedName>
        <fullName evidence="10">Papain family cysteine protease domain-containing protein</fullName>
    </submittedName>
</protein>
<feature type="chain" id="PRO_5042143849" evidence="8">
    <location>
        <begin position="28"/>
        <end position="273"/>
    </location>
</feature>
<evidence type="ECO:0000256" key="8">
    <source>
        <dbReference type="SAM" id="SignalP"/>
    </source>
</evidence>
<comment type="similarity">
    <text evidence="1">Belongs to the peptidase C1 family.</text>
</comment>
<dbReference type="InterPro" id="IPR013128">
    <property type="entry name" value="Peptidase_C1A"/>
</dbReference>
<feature type="domain" description="Cathepsin propeptide inhibitor" evidence="9">
    <location>
        <begin position="56"/>
        <end position="112"/>
    </location>
</feature>
<evidence type="ECO:0000256" key="1">
    <source>
        <dbReference type="ARBA" id="ARBA00008455"/>
    </source>
</evidence>
<keyword evidence="5" id="KW-0865">Zymogen</keyword>